<sequence length="156" mass="16854">MRHWPVFSSRKQRGIAALEFTILALFVMVPVFLGVFVFWEVLQTQQVITRATGDGARQVSRMLNTARAKKPDGSYPSSTEARNTAAVLARASISAALRSHLGSDVDSRLTVDLQPSGADQLALNVTYARPALLGAAGGLNFIEPQTLRAHSLINGH</sequence>
<keyword evidence="1" id="KW-0812">Transmembrane</keyword>
<keyword evidence="4" id="KW-1185">Reference proteome</keyword>
<evidence type="ECO:0000313" key="3">
    <source>
        <dbReference type="EMBL" id="MCT9813082.1"/>
    </source>
</evidence>
<accession>A0ABT2PV16</accession>
<name>A0ABT2PV16_9BURK</name>
<dbReference type="Proteomes" id="UP001525968">
    <property type="component" value="Unassembled WGS sequence"/>
</dbReference>
<organism evidence="3 4">
    <name type="scientific">Acidovorax bellezanensis</name>
    <dbReference type="NCBI Taxonomy" id="2976702"/>
    <lineage>
        <taxon>Bacteria</taxon>
        <taxon>Pseudomonadati</taxon>
        <taxon>Pseudomonadota</taxon>
        <taxon>Betaproteobacteria</taxon>
        <taxon>Burkholderiales</taxon>
        <taxon>Comamonadaceae</taxon>
        <taxon>Acidovorax</taxon>
    </lineage>
</organism>
<keyword evidence="1" id="KW-0472">Membrane</keyword>
<evidence type="ECO:0000256" key="1">
    <source>
        <dbReference type="SAM" id="Phobius"/>
    </source>
</evidence>
<gene>
    <name evidence="3" type="ORF">N0K08_20835</name>
</gene>
<keyword evidence="1" id="KW-1133">Transmembrane helix</keyword>
<dbReference type="RefSeq" id="WP_261502333.1">
    <property type="nucleotide sequence ID" value="NZ_JAODYH010000015.1"/>
</dbReference>
<feature type="domain" description="TadE-like" evidence="2">
    <location>
        <begin position="14"/>
        <end position="57"/>
    </location>
</feature>
<comment type="caution">
    <text evidence="3">The sequence shown here is derived from an EMBL/GenBank/DDBJ whole genome shotgun (WGS) entry which is preliminary data.</text>
</comment>
<dbReference type="Pfam" id="PF07811">
    <property type="entry name" value="TadE"/>
    <property type="match status" value="1"/>
</dbReference>
<protein>
    <recommendedName>
        <fullName evidence="2">TadE-like domain-containing protein</fullName>
    </recommendedName>
</protein>
<reference evidence="3 4" key="1">
    <citation type="submission" date="2022-09" db="EMBL/GenBank/DDBJ databases">
        <title>Draft genome of isolate Be4.</title>
        <authorList>
            <person name="Sanchez-Castro I."/>
            <person name="Martinez-Rodriguez P."/>
            <person name="Descostes M."/>
            <person name="Merroun M."/>
        </authorList>
    </citation>
    <scope>NUCLEOTIDE SEQUENCE [LARGE SCALE GENOMIC DNA]</scope>
    <source>
        <strain evidence="3 4">Be4</strain>
    </source>
</reference>
<dbReference type="InterPro" id="IPR012495">
    <property type="entry name" value="TadE-like_dom"/>
</dbReference>
<proteinExistence type="predicted"/>
<feature type="transmembrane region" description="Helical" evidence="1">
    <location>
        <begin position="20"/>
        <end position="39"/>
    </location>
</feature>
<dbReference type="EMBL" id="JAODYH010000015">
    <property type="protein sequence ID" value="MCT9813082.1"/>
    <property type="molecule type" value="Genomic_DNA"/>
</dbReference>
<evidence type="ECO:0000259" key="2">
    <source>
        <dbReference type="Pfam" id="PF07811"/>
    </source>
</evidence>
<evidence type="ECO:0000313" key="4">
    <source>
        <dbReference type="Proteomes" id="UP001525968"/>
    </source>
</evidence>